<feature type="non-terminal residue" evidence="7">
    <location>
        <position position="56"/>
    </location>
</feature>
<name>A0A392NCR8_9FABA</name>
<dbReference type="PANTHER" id="PTHR23504">
    <property type="entry name" value="MAJOR FACILITATOR SUPERFAMILY DOMAIN-CONTAINING PROTEIN 10"/>
    <property type="match status" value="1"/>
</dbReference>
<dbReference type="InterPro" id="IPR036259">
    <property type="entry name" value="MFS_trans_sf"/>
</dbReference>
<keyword evidence="8" id="KW-1185">Reference proteome</keyword>
<dbReference type="InterPro" id="IPR020846">
    <property type="entry name" value="MFS_dom"/>
</dbReference>
<dbReference type="GO" id="GO:0009705">
    <property type="term" value="C:plant-type vacuole membrane"/>
    <property type="evidence" value="ECO:0007669"/>
    <property type="project" value="TreeGrafter"/>
</dbReference>
<evidence type="ECO:0000256" key="1">
    <source>
        <dbReference type="ARBA" id="ARBA00004141"/>
    </source>
</evidence>
<dbReference type="PANTHER" id="PTHR23504:SF114">
    <property type="entry name" value="PROTEIN ZINC INDUCED FACILITATOR-LIKE 1"/>
    <property type="match status" value="1"/>
</dbReference>
<keyword evidence="3" id="KW-0812">Transmembrane</keyword>
<keyword evidence="5" id="KW-0472">Membrane</keyword>
<dbReference type="GO" id="GO:0022821">
    <property type="term" value="F:solute:potassium antiporter activity"/>
    <property type="evidence" value="ECO:0007669"/>
    <property type="project" value="TreeGrafter"/>
</dbReference>
<protein>
    <submittedName>
        <fullName evidence="7">Protein ZINC INDUCED FACILITATOR-LIKE 1-like</fullName>
    </submittedName>
</protein>
<gene>
    <name evidence="7" type="ORF">A2U01_0018487</name>
</gene>
<evidence type="ECO:0000256" key="4">
    <source>
        <dbReference type="ARBA" id="ARBA00022989"/>
    </source>
</evidence>
<keyword evidence="2" id="KW-0813">Transport</keyword>
<organism evidence="7 8">
    <name type="scientific">Trifolium medium</name>
    <dbReference type="NCBI Taxonomy" id="97028"/>
    <lineage>
        <taxon>Eukaryota</taxon>
        <taxon>Viridiplantae</taxon>
        <taxon>Streptophyta</taxon>
        <taxon>Embryophyta</taxon>
        <taxon>Tracheophyta</taxon>
        <taxon>Spermatophyta</taxon>
        <taxon>Magnoliopsida</taxon>
        <taxon>eudicotyledons</taxon>
        <taxon>Gunneridae</taxon>
        <taxon>Pentapetalae</taxon>
        <taxon>rosids</taxon>
        <taxon>fabids</taxon>
        <taxon>Fabales</taxon>
        <taxon>Fabaceae</taxon>
        <taxon>Papilionoideae</taxon>
        <taxon>50 kb inversion clade</taxon>
        <taxon>NPAAA clade</taxon>
        <taxon>Hologalegina</taxon>
        <taxon>IRL clade</taxon>
        <taxon>Trifolieae</taxon>
        <taxon>Trifolium</taxon>
    </lineage>
</organism>
<dbReference type="GO" id="GO:0090333">
    <property type="term" value="P:regulation of stomatal closure"/>
    <property type="evidence" value="ECO:0007669"/>
    <property type="project" value="TreeGrafter"/>
</dbReference>
<evidence type="ECO:0000313" key="8">
    <source>
        <dbReference type="Proteomes" id="UP000265520"/>
    </source>
</evidence>
<accession>A0A392NCR8</accession>
<dbReference type="InterPro" id="IPR011701">
    <property type="entry name" value="MFS"/>
</dbReference>
<dbReference type="AlphaFoldDB" id="A0A392NCR8"/>
<dbReference type="PROSITE" id="PS50850">
    <property type="entry name" value="MFS"/>
    <property type="match status" value="1"/>
</dbReference>
<feature type="domain" description="Major facilitator superfamily (MFS) profile" evidence="6">
    <location>
        <begin position="1"/>
        <end position="56"/>
    </location>
</feature>
<dbReference type="Pfam" id="PF07690">
    <property type="entry name" value="MFS_1"/>
    <property type="match status" value="1"/>
</dbReference>
<proteinExistence type="predicted"/>
<comment type="subcellular location">
    <subcellularLocation>
        <location evidence="1">Membrane</location>
        <topology evidence="1">Multi-pass membrane protein</topology>
    </subcellularLocation>
</comment>
<evidence type="ECO:0000256" key="2">
    <source>
        <dbReference type="ARBA" id="ARBA00022448"/>
    </source>
</evidence>
<sequence>MVRDFNIAEREEDINAYAGYVGSAFMLGRSLTSIPWGIVADRYGRKPVAIVGIISV</sequence>
<dbReference type="EMBL" id="LXQA010035086">
    <property type="protein sequence ID" value="MCH97492.1"/>
    <property type="molecule type" value="Genomic_DNA"/>
</dbReference>
<evidence type="ECO:0000313" key="7">
    <source>
        <dbReference type="EMBL" id="MCH97492.1"/>
    </source>
</evidence>
<dbReference type="Proteomes" id="UP000265520">
    <property type="component" value="Unassembled WGS sequence"/>
</dbReference>
<evidence type="ECO:0000256" key="3">
    <source>
        <dbReference type="ARBA" id="ARBA00022692"/>
    </source>
</evidence>
<evidence type="ECO:0000256" key="5">
    <source>
        <dbReference type="ARBA" id="ARBA00023136"/>
    </source>
</evidence>
<evidence type="ECO:0000259" key="6">
    <source>
        <dbReference type="PROSITE" id="PS50850"/>
    </source>
</evidence>
<dbReference type="Gene3D" id="1.20.1250.20">
    <property type="entry name" value="MFS general substrate transporter like domains"/>
    <property type="match status" value="1"/>
</dbReference>
<dbReference type="SUPFAM" id="SSF103473">
    <property type="entry name" value="MFS general substrate transporter"/>
    <property type="match status" value="1"/>
</dbReference>
<reference evidence="7 8" key="1">
    <citation type="journal article" date="2018" name="Front. Plant Sci.">
        <title>Red Clover (Trifolium pratense) and Zigzag Clover (T. medium) - A Picture of Genomic Similarities and Differences.</title>
        <authorList>
            <person name="Dluhosova J."/>
            <person name="Istvanek J."/>
            <person name="Nedelnik J."/>
            <person name="Repkova J."/>
        </authorList>
    </citation>
    <scope>NUCLEOTIDE SEQUENCE [LARGE SCALE GENOMIC DNA]</scope>
    <source>
        <strain evidence="8">cv. 10/8</strain>
        <tissue evidence="7">Leaf</tissue>
    </source>
</reference>
<keyword evidence="4" id="KW-1133">Transmembrane helix</keyword>
<comment type="caution">
    <text evidence="7">The sequence shown here is derived from an EMBL/GenBank/DDBJ whole genome shotgun (WGS) entry which is preliminary data.</text>
</comment>
<dbReference type="GO" id="GO:0005886">
    <property type="term" value="C:plasma membrane"/>
    <property type="evidence" value="ECO:0007669"/>
    <property type="project" value="TreeGrafter"/>
</dbReference>